<sequence>MRCYHFSLVTLAVLGTALGYVWPSPKLDALEAARFNQEGFNANPVVSFVQPCDSFIFGDSTGRSNAADWIRTAYHDMATHNVTDGTGGLDASIRFAEEQARAENVGDGFSNTMDTAGALQVTRYISNADSLALLAVLAIESCGGPEIAFRGGRIDAGRPNAPGVPEPQQGLDSHIASFARQGFTQTEMIGLVACGHTFGGVQHDPFPDIVNVLNDPTDTEDVAHFDSTFVTFDNDVATEYISGTTQNPLVAGFNDTTNSDKRIFGSDGNTTMSSFSASPEIFASTCADLFARMLDTVPSGVQLTDVISPLPVKPSEVNLILAGDIIQLFGLVRLWNMGDDPTRTVTMLWKDHFGGIGNATLEFAGLSSSTAGKYSAAWYNFNATDGVSPLYLDAAAGVKSLSFVVEGELQDQNGLGFAIQDGFKFSQTSCQIEAPLSGRIDVAVRNGVNPTRVYLEQITTDSVQRIVVVEIDISPPTEPVPVNPAYSIWSINVIDPSANYDIGAEIDGIKYSTTINSFIGFPLCPT</sequence>
<evidence type="ECO:0000256" key="8">
    <source>
        <dbReference type="RuleBase" id="RU363051"/>
    </source>
</evidence>
<feature type="chain" id="PRO_5034371472" description="Peroxidase" evidence="8">
    <location>
        <begin position="20"/>
        <end position="526"/>
    </location>
</feature>
<dbReference type="PRINTS" id="PR00459">
    <property type="entry name" value="ASPEROXIDASE"/>
</dbReference>
<dbReference type="OrthoDB" id="2144714at2759"/>
<dbReference type="GO" id="GO:0000302">
    <property type="term" value="P:response to reactive oxygen species"/>
    <property type="evidence" value="ECO:0007669"/>
    <property type="project" value="TreeGrafter"/>
</dbReference>
<evidence type="ECO:0000256" key="6">
    <source>
        <dbReference type="ARBA" id="ARBA00023002"/>
    </source>
</evidence>
<comment type="caution">
    <text evidence="10">The sequence shown here is derived from an EMBL/GenBank/DDBJ whole genome shotgun (WGS) entry which is preliminary data.</text>
</comment>
<evidence type="ECO:0000256" key="5">
    <source>
        <dbReference type="ARBA" id="ARBA00022723"/>
    </source>
</evidence>
<dbReference type="PANTHER" id="PTHR31356:SF53">
    <property type="entry name" value="HEME PEROXIDASE"/>
    <property type="match status" value="1"/>
</dbReference>
<reference evidence="10" key="1">
    <citation type="submission" date="2020-05" db="EMBL/GenBank/DDBJ databases">
        <title>Mycena genomes resolve the evolution of fungal bioluminescence.</title>
        <authorList>
            <person name="Tsai I.J."/>
        </authorList>
    </citation>
    <scope>NUCLEOTIDE SEQUENCE</scope>
    <source>
        <strain evidence="10">160909Yilan</strain>
    </source>
</reference>
<evidence type="ECO:0000256" key="2">
    <source>
        <dbReference type="ARBA" id="ARBA00005997"/>
    </source>
</evidence>
<dbReference type="Gene3D" id="1.10.420.10">
    <property type="entry name" value="Peroxidase, domain 2"/>
    <property type="match status" value="1"/>
</dbReference>
<evidence type="ECO:0000256" key="1">
    <source>
        <dbReference type="ARBA" id="ARBA00003917"/>
    </source>
</evidence>
<dbReference type="GO" id="GO:0020037">
    <property type="term" value="F:heme binding"/>
    <property type="evidence" value="ECO:0007669"/>
    <property type="project" value="UniProtKB-UniRule"/>
</dbReference>
<dbReference type="GO" id="GO:0042744">
    <property type="term" value="P:hydrogen peroxide catabolic process"/>
    <property type="evidence" value="ECO:0007669"/>
    <property type="project" value="TreeGrafter"/>
</dbReference>
<dbReference type="GO" id="GO:0004601">
    <property type="term" value="F:peroxidase activity"/>
    <property type="evidence" value="ECO:0007669"/>
    <property type="project" value="UniProtKB-KW"/>
</dbReference>
<gene>
    <name evidence="10" type="ORF">MSAN_00879600</name>
</gene>
<evidence type="ECO:0000256" key="7">
    <source>
        <dbReference type="ARBA" id="ARBA00023004"/>
    </source>
</evidence>
<evidence type="ECO:0000256" key="3">
    <source>
        <dbReference type="ARBA" id="ARBA00022559"/>
    </source>
</evidence>
<feature type="signal peptide" evidence="8">
    <location>
        <begin position="1"/>
        <end position="19"/>
    </location>
</feature>
<keyword evidence="5" id="KW-0479">Metal-binding</keyword>
<organism evidence="10 11">
    <name type="scientific">Mycena sanguinolenta</name>
    <dbReference type="NCBI Taxonomy" id="230812"/>
    <lineage>
        <taxon>Eukaryota</taxon>
        <taxon>Fungi</taxon>
        <taxon>Dikarya</taxon>
        <taxon>Basidiomycota</taxon>
        <taxon>Agaricomycotina</taxon>
        <taxon>Agaricomycetes</taxon>
        <taxon>Agaricomycetidae</taxon>
        <taxon>Agaricales</taxon>
        <taxon>Marasmiineae</taxon>
        <taxon>Mycenaceae</taxon>
        <taxon>Mycena</taxon>
    </lineage>
</organism>
<dbReference type="EC" id="1.11.1.-" evidence="8"/>
<feature type="domain" description="Plant heme peroxidase family profile" evidence="9">
    <location>
        <begin position="48"/>
        <end position="293"/>
    </location>
</feature>
<dbReference type="AlphaFoldDB" id="A0A8H6YW08"/>
<evidence type="ECO:0000313" key="10">
    <source>
        <dbReference type="EMBL" id="KAF7368133.1"/>
    </source>
</evidence>
<keyword evidence="3 8" id="KW-0575">Peroxidase</keyword>
<dbReference type="GO" id="GO:0046872">
    <property type="term" value="F:metal ion binding"/>
    <property type="evidence" value="ECO:0007669"/>
    <property type="project" value="UniProtKB-UniRule"/>
</dbReference>
<dbReference type="GO" id="GO:0034599">
    <property type="term" value="P:cellular response to oxidative stress"/>
    <property type="evidence" value="ECO:0007669"/>
    <property type="project" value="InterPro"/>
</dbReference>
<dbReference type="InterPro" id="IPR002207">
    <property type="entry name" value="Peroxidase_I"/>
</dbReference>
<dbReference type="SUPFAM" id="SSF48113">
    <property type="entry name" value="Heme-dependent peroxidases"/>
    <property type="match status" value="1"/>
</dbReference>
<evidence type="ECO:0000259" key="9">
    <source>
        <dbReference type="PROSITE" id="PS50873"/>
    </source>
</evidence>
<proteinExistence type="inferred from homology"/>
<dbReference type="PROSITE" id="PS50873">
    <property type="entry name" value="PEROXIDASE_4"/>
    <property type="match status" value="1"/>
</dbReference>
<dbReference type="Proteomes" id="UP000623467">
    <property type="component" value="Unassembled WGS sequence"/>
</dbReference>
<keyword evidence="8" id="KW-0732">Signal</keyword>
<evidence type="ECO:0000256" key="4">
    <source>
        <dbReference type="ARBA" id="ARBA00022617"/>
    </source>
</evidence>
<dbReference type="InterPro" id="IPR002016">
    <property type="entry name" value="Haem_peroxidase"/>
</dbReference>
<dbReference type="Gene3D" id="1.10.520.10">
    <property type="match status" value="1"/>
</dbReference>
<protein>
    <recommendedName>
        <fullName evidence="8">Peroxidase</fullName>
        <ecNumber evidence="8">1.11.1.-</ecNumber>
    </recommendedName>
</protein>
<accession>A0A8H6YW08</accession>
<dbReference type="EMBL" id="JACAZH010000005">
    <property type="protein sequence ID" value="KAF7368133.1"/>
    <property type="molecule type" value="Genomic_DNA"/>
</dbReference>
<dbReference type="PANTHER" id="PTHR31356">
    <property type="entry name" value="THYLAKOID LUMENAL 29 KDA PROTEIN, CHLOROPLASTIC-RELATED"/>
    <property type="match status" value="1"/>
</dbReference>
<keyword evidence="4" id="KW-0349">Heme</keyword>
<dbReference type="InterPro" id="IPR044831">
    <property type="entry name" value="Ccp1-like"/>
</dbReference>
<comment type="similarity">
    <text evidence="2">Belongs to the peroxidase family. Cytochrome c peroxidase subfamily.</text>
</comment>
<name>A0A8H6YW08_9AGAR</name>
<dbReference type="PRINTS" id="PR00458">
    <property type="entry name" value="PEROXIDASE"/>
</dbReference>
<evidence type="ECO:0000313" key="11">
    <source>
        <dbReference type="Proteomes" id="UP000623467"/>
    </source>
</evidence>
<keyword evidence="7" id="KW-0408">Iron</keyword>
<keyword evidence="6 8" id="KW-0560">Oxidoreductase</keyword>
<dbReference type="InterPro" id="IPR010255">
    <property type="entry name" value="Haem_peroxidase_sf"/>
</dbReference>
<comment type="function">
    <text evidence="1">Destroys radicals which are normally produced within the cells and which are toxic to biological systems.</text>
</comment>
<dbReference type="Pfam" id="PF00141">
    <property type="entry name" value="peroxidase"/>
    <property type="match status" value="1"/>
</dbReference>
<keyword evidence="11" id="KW-1185">Reference proteome</keyword>